<accession>A0ACB9ZB16</accession>
<dbReference type="Proteomes" id="UP001497700">
    <property type="component" value="Unassembled WGS sequence"/>
</dbReference>
<protein>
    <submittedName>
        <fullName evidence="1">Uncharacterized protein</fullName>
    </submittedName>
</protein>
<name>A0ACB9ZB16_9PEZI</name>
<gene>
    <name evidence="1" type="ORF">F4820DRAFT_87705</name>
</gene>
<reference evidence="1 2" key="1">
    <citation type="journal article" date="2022" name="New Phytol.">
        <title>Ecological generalism drives hyperdiversity of secondary metabolite gene clusters in xylarialean endophytes.</title>
        <authorList>
            <person name="Franco M.E.E."/>
            <person name="Wisecaver J.H."/>
            <person name="Arnold A.E."/>
            <person name="Ju Y.M."/>
            <person name="Slot J.C."/>
            <person name="Ahrendt S."/>
            <person name="Moore L.P."/>
            <person name="Eastman K.E."/>
            <person name="Scott K."/>
            <person name="Konkel Z."/>
            <person name="Mondo S.J."/>
            <person name="Kuo A."/>
            <person name="Hayes R.D."/>
            <person name="Haridas S."/>
            <person name="Andreopoulos B."/>
            <person name="Riley R."/>
            <person name="LaButti K."/>
            <person name="Pangilinan J."/>
            <person name="Lipzen A."/>
            <person name="Amirebrahimi M."/>
            <person name="Yan J."/>
            <person name="Adam C."/>
            <person name="Keymanesh K."/>
            <person name="Ng V."/>
            <person name="Louie K."/>
            <person name="Northen T."/>
            <person name="Drula E."/>
            <person name="Henrissat B."/>
            <person name="Hsieh H.M."/>
            <person name="Youens-Clark K."/>
            <person name="Lutzoni F."/>
            <person name="Miadlikowska J."/>
            <person name="Eastwood D.C."/>
            <person name="Hamelin R.C."/>
            <person name="Grigoriev I.V."/>
            <person name="U'Ren J.M."/>
        </authorList>
    </citation>
    <scope>NUCLEOTIDE SEQUENCE [LARGE SCALE GENOMIC DNA]</scope>
    <source>
        <strain evidence="1 2">CBS 119005</strain>
    </source>
</reference>
<comment type="caution">
    <text evidence="1">The sequence shown here is derived from an EMBL/GenBank/DDBJ whole genome shotgun (WGS) entry which is preliminary data.</text>
</comment>
<evidence type="ECO:0000313" key="1">
    <source>
        <dbReference type="EMBL" id="KAI4868756.1"/>
    </source>
</evidence>
<proteinExistence type="predicted"/>
<sequence length="711" mass="79358">MPPTLSTKSAALKRQQITLAQLSSYDDILTDSLVDHVYYWTTIPKNRPSYHPSRGIKEEEITKIIQTNLIVDPDLETAESRLLATDGLRKFHDALKTPKEKNDFRAHLRRYIHIYLPDCPFEVSSTNRYTIVSHEAAVTARRFIKKGQPVKYLSGIQVLITDKEEKELSKRKKDFSIVVSARNKCASLFMGPARFANHDCGANARLMTTGQAGIEIIAARDIEVGDEITVTYSENYFGADNCECLCRTCEDNLVNGWAPADGTVAVKKSIESVSAEGYSLRHRRRDDSCASASRTPSVTPDIRPRILKTRSKTLKRDSERGSTLGSPAPRSLLRQKRKREFESLQSPPVTPDKKLKTLHYEIEPISIPSALSMRTSDDDSASTVPSERSSEDMVLTDVTTPEEDIKEPILQSPRLTPVKLPMASLKQEESDPSSLLQITYTPSTPETQDSIAVAPLPTIEPTSQVSEENATESSSDGQTEETSSPIISQPTPTATATLISDSVEVSTSSIFTATESSLPIQDPSPKRGRPRGRPSKNEAEAVTQVADEPTAPSRIRTPGDYTLTPVLLSEPNTAWIHCTVCNEPFVQQNAYYTRSSCPRCERHSKLYGYQWPKTEKEGKHDKEERILDHRTVHRFLTADDEAKIRGRKLPSGSIVPMTRTSETPEKRGRGRPRKIRSDTSFDDEYEDSLDGDFGSIRRSARRRHPSLKAAN</sequence>
<organism evidence="1 2">
    <name type="scientific">Hypoxylon rubiginosum</name>
    <dbReference type="NCBI Taxonomy" id="110542"/>
    <lineage>
        <taxon>Eukaryota</taxon>
        <taxon>Fungi</taxon>
        <taxon>Dikarya</taxon>
        <taxon>Ascomycota</taxon>
        <taxon>Pezizomycotina</taxon>
        <taxon>Sordariomycetes</taxon>
        <taxon>Xylariomycetidae</taxon>
        <taxon>Xylariales</taxon>
        <taxon>Hypoxylaceae</taxon>
        <taxon>Hypoxylon</taxon>
    </lineage>
</organism>
<keyword evidence="2" id="KW-1185">Reference proteome</keyword>
<dbReference type="EMBL" id="MU393435">
    <property type="protein sequence ID" value="KAI4868756.1"/>
    <property type="molecule type" value="Genomic_DNA"/>
</dbReference>
<evidence type="ECO:0000313" key="2">
    <source>
        <dbReference type="Proteomes" id="UP001497700"/>
    </source>
</evidence>